<dbReference type="Proteomes" id="UP000320176">
    <property type="component" value="Unassembled WGS sequence"/>
</dbReference>
<gene>
    <name evidence="1" type="ORF">Pla52n_09220</name>
</gene>
<name>A0A5C6B8Q4_9BACT</name>
<proteinExistence type="predicted"/>
<accession>A0A5C6B8Q4</accession>
<dbReference type="RefSeq" id="WP_146518399.1">
    <property type="nucleotide sequence ID" value="NZ_CP151726.1"/>
</dbReference>
<comment type="caution">
    <text evidence="1">The sequence shown here is derived from an EMBL/GenBank/DDBJ whole genome shotgun (WGS) entry which is preliminary data.</text>
</comment>
<dbReference type="OrthoDB" id="574234at2"/>
<dbReference type="EMBL" id="SJPN01000001">
    <property type="protein sequence ID" value="TWU08340.1"/>
    <property type="molecule type" value="Genomic_DNA"/>
</dbReference>
<keyword evidence="2" id="KW-1185">Reference proteome</keyword>
<evidence type="ECO:0000313" key="2">
    <source>
        <dbReference type="Proteomes" id="UP000320176"/>
    </source>
</evidence>
<protein>
    <submittedName>
        <fullName evidence="1">Uncharacterized protein</fullName>
    </submittedName>
</protein>
<organism evidence="1 2">
    <name type="scientific">Stieleria varia</name>
    <dbReference type="NCBI Taxonomy" id="2528005"/>
    <lineage>
        <taxon>Bacteria</taxon>
        <taxon>Pseudomonadati</taxon>
        <taxon>Planctomycetota</taxon>
        <taxon>Planctomycetia</taxon>
        <taxon>Pirellulales</taxon>
        <taxon>Pirellulaceae</taxon>
        <taxon>Stieleria</taxon>
    </lineage>
</organism>
<reference evidence="1 2" key="1">
    <citation type="submission" date="2019-02" db="EMBL/GenBank/DDBJ databases">
        <title>Deep-cultivation of Planctomycetes and their phenomic and genomic characterization uncovers novel biology.</title>
        <authorList>
            <person name="Wiegand S."/>
            <person name="Jogler M."/>
            <person name="Boedeker C."/>
            <person name="Pinto D."/>
            <person name="Vollmers J."/>
            <person name="Rivas-Marin E."/>
            <person name="Kohn T."/>
            <person name="Peeters S.H."/>
            <person name="Heuer A."/>
            <person name="Rast P."/>
            <person name="Oberbeckmann S."/>
            <person name="Bunk B."/>
            <person name="Jeske O."/>
            <person name="Meyerdierks A."/>
            <person name="Storesund J.E."/>
            <person name="Kallscheuer N."/>
            <person name="Luecker S."/>
            <person name="Lage O.M."/>
            <person name="Pohl T."/>
            <person name="Merkel B.J."/>
            <person name="Hornburger P."/>
            <person name="Mueller R.-W."/>
            <person name="Bruemmer F."/>
            <person name="Labrenz M."/>
            <person name="Spormann A.M."/>
            <person name="Op Den Camp H."/>
            <person name="Overmann J."/>
            <person name="Amann R."/>
            <person name="Jetten M.S.M."/>
            <person name="Mascher T."/>
            <person name="Medema M.H."/>
            <person name="Devos D.P."/>
            <person name="Kaster A.-K."/>
            <person name="Ovreas L."/>
            <person name="Rohde M."/>
            <person name="Galperin M.Y."/>
            <person name="Jogler C."/>
        </authorList>
    </citation>
    <scope>NUCLEOTIDE SEQUENCE [LARGE SCALE GENOMIC DNA]</scope>
    <source>
        <strain evidence="1 2">Pla52n</strain>
    </source>
</reference>
<dbReference type="AlphaFoldDB" id="A0A5C6B8Q4"/>
<sequence>MIRQDPIPLEDRVSQLEQEVRRLKSRLPDCNDEMGWLASFDGVLEDDALTAEAERLGREWRKSQQDGANEP</sequence>
<evidence type="ECO:0000313" key="1">
    <source>
        <dbReference type="EMBL" id="TWU08340.1"/>
    </source>
</evidence>